<evidence type="ECO:0000256" key="1">
    <source>
        <dbReference type="SAM" id="MobiDB-lite"/>
    </source>
</evidence>
<evidence type="ECO:0000313" key="2">
    <source>
        <dbReference type="EMBL" id="MPC76930.1"/>
    </source>
</evidence>
<gene>
    <name evidence="2" type="ORF">E2C01_071368</name>
</gene>
<feature type="compositionally biased region" description="Basic and acidic residues" evidence="1">
    <location>
        <begin position="65"/>
        <end position="76"/>
    </location>
</feature>
<feature type="compositionally biased region" description="Polar residues" evidence="1">
    <location>
        <begin position="97"/>
        <end position="112"/>
    </location>
</feature>
<organism evidence="2 3">
    <name type="scientific">Portunus trituberculatus</name>
    <name type="common">Swimming crab</name>
    <name type="synonym">Neptunus trituberculatus</name>
    <dbReference type="NCBI Taxonomy" id="210409"/>
    <lineage>
        <taxon>Eukaryota</taxon>
        <taxon>Metazoa</taxon>
        <taxon>Ecdysozoa</taxon>
        <taxon>Arthropoda</taxon>
        <taxon>Crustacea</taxon>
        <taxon>Multicrustacea</taxon>
        <taxon>Malacostraca</taxon>
        <taxon>Eumalacostraca</taxon>
        <taxon>Eucarida</taxon>
        <taxon>Decapoda</taxon>
        <taxon>Pleocyemata</taxon>
        <taxon>Brachyura</taxon>
        <taxon>Eubrachyura</taxon>
        <taxon>Portunoidea</taxon>
        <taxon>Portunidae</taxon>
        <taxon>Portuninae</taxon>
        <taxon>Portunus</taxon>
    </lineage>
</organism>
<protein>
    <submittedName>
        <fullName evidence="2">Uncharacterized protein</fullName>
    </submittedName>
</protein>
<keyword evidence="3" id="KW-1185">Reference proteome</keyword>
<proteinExistence type="predicted"/>
<comment type="caution">
    <text evidence="2">The sequence shown here is derived from an EMBL/GenBank/DDBJ whole genome shotgun (WGS) entry which is preliminary data.</text>
</comment>
<feature type="region of interest" description="Disordered" evidence="1">
    <location>
        <begin position="65"/>
        <end position="112"/>
    </location>
</feature>
<dbReference type="Proteomes" id="UP000324222">
    <property type="component" value="Unassembled WGS sequence"/>
</dbReference>
<name>A0A5B7HWT7_PORTR</name>
<evidence type="ECO:0000313" key="3">
    <source>
        <dbReference type="Proteomes" id="UP000324222"/>
    </source>
</evidence>
<dbReference type="AlphaFoldDB" id="A0A5B7HWT7"/>
<accession>A0A5B7HWT7</accession>
<sequence>MGKLHLACNLIENFRQENQYEGSNHSGIDGSPFLSLASAQSSPPEVRCLSVCLFVCTRLSWQDEYEKQHNKKERQQRSGRLHHTREDLSGKKKNAKQRSSGENTWRGANTRP</sequence>
<dbReference type="EMBL" id="VSRR010044597">
    <property type="protein sequence ID" value="MPC76930.1"/>
    <property type="molecule type" value="Genomic_DNA"/>
</dbReference>
<reference evidence="2 3" key="1">
    <citation type="submission" date="2019-05" db="EMBL/GenBank/DDBJ databases">
        <title>Another draft genome of Portunus trituberculatus and its Hox gene families provides insights of decapod evolution.</title>
        <authorList>
            <person name="Jeong J.-H."/>
            <person name="Song I."/>
            <person name="Kim S."/>
            <person name="Choi T."/>
            <person name="Kim D."/>
            <person name="Ryu S."/>
            <person name="Kim W."/>
        </authorList>
    </citation>
    <scope>NUCLEOTIDE SEQUENCE [LARGE SCALE GENOMIC DNA]</scope>
    <source>
        <tissue evidence="2">Muscle</tissue>
    </source>
</reference>